<dbReference type="Proteomes" id="UP000694680">
    <property type="component" value="Chromosome 1"/>
</dbReference>
<organism evidence="2 3">
    <name type="scientific">Gouania willdenowi</name>
    <name type="common">Blunt-snouted clingfish</name>
    <name type="synonym">Lepadogaster willdenowi</name>
    <dbReference type="NCBI Taxonomy" id="441366"/>
    <lineage>
        <taxon>Eukaryota</taxon>
        <taxon>Metazoa</taxon>
        <taxon>Chordata</taxon>
        <taxon>Craniata</taxon>
        <taxon>Vertebrata</taxon>
        <taxon>Euteleostomi</taxon>
        <taxon>Actinopterygii</taxon>
        <taxon>Neopterygii</taxon>
        <taxon>Teleostei</taxon>
        <taxon>Neoteleostei</taxon>
        <taxon>Acanthomorphata</taxon>
        <taxon>Ovalentaria</taxon>
        <taxon>Blenniimorphae</taxon>
        <taxon>Blenniiformes</taxon>
        <taxon>Gobiesocoidei</taxon>
        <taxon>Gobiesocidae</taxon>
        <taxon>Gobiesocinae</taxon>
        <taxon>Gouania</taxon>
    </lineage>
</organism>
<reference evidence="2" key="2">
    <citation type="submission" date="2025-08" db="UniProtKB">
        <authorList>
            <consortium name="Ensembl"/>
        </authorList>
    </citation>
    <scope>IDENTIFICATION</scope>
</reference>
<feature type="region of interest" description="Disordered" evidence="1">
    <location>
        <begin position="1"/>
        <end position="105"/>
    </location>
</feature>
<evidence type="ECO:0000313" key="3">
    <source>
        <dbReference type="Proteomes" id="UP000694680"/>
    </source>
</evidence>
<dbReference type="PANTHER" id="PTHR28348">
    <property type="entry name" value="UPF0193 PROTEIN EVG1"/>
    <property type="match status" value="1"/>
</dbReference>
<reference evidence="2" key="3">
    <citation type="submission" date="2025-09" db="UniProtKB">
        <authorList>
            <consortium name="Ensembl"/>
        </authorList>
    </citation>
    <scope>IDENTIFICATION</scope>
</reference>
<feature type="compositionally biased region" description="Basic and acidic residues" evidence="1">
    <location>
        <begin position="153"/>
        <end position="164"/>
    </location>
</feature>
<dbReference type="AlphaFoldDB" id="A0A8C5DM48"/>
<feature type="region of interest" description="Disordered" evidence="1">
    <location>
        <begin position="153"/>
        <end position="176"/>
    </location>
</feature>
<gene>
    <name evidence="2" type="primary">c1h22orf23</name>
</gene>
<dbReference type="Ensembl" id="ENSGWIT00000009852.1">
    <property type="protein sequence ID" value="ENSGWIP00000008823.1"/>
    <property type="gene ID" value="ENSGWIG00000005262.1"/>
</dbReference>
<feature type="compositionally biased region" description="Polar residues" evidence="1">
    <location>
        <begin position="1"/>
        <end position="11"/>
    </location>
</feature>
<dbReference type="InterPro" id="IPR007914">
    <property type="entry name" value="UPF0193"/>
</dbReference>
<feature type="compositionally biased region" description="Basic and acidic residues" evidence="1">
    <location>
        <begin position="56"/>
        <end position="72"/>
    </location>
</feature>
<name>A0A8C5DM48_GOUWI</name>
<sequence length="176" mass="20152">MKQESRLSSQQRKQKETKHEAASLPPTYQSVQKAQPCASRRRSAECCQRGGSYQRDQFRPAPTRDLEKEKRRLQSILATGKEESSEDSSSGKATKKKSREAEELDQYEEALNEIEERRQFLADMASLGQEGPYIDIINTEISQKLRELELLDKDGRSKQRKDTAAETDEQVLMLDA</sequence>
<dbReference type="Pfam" id="PF05250">
    <property type="entry name" value="UPF0193"/>
    <property type="match status" value="1"/>
</dbReference>
<dbReference type="PANTHER" id="PTHR28348:SF1">
    <property type="entry name" value="UPF0193 PROTEIN EVG1"/>
    <property type="match status" value="1"/>
</dbReference>
<keyword evidence="3" id="KW-1185">Reference proteome</keyword>
<proteinExistence type="predicted"/>
<accession>A0A8C5DM48</accession>
<evidence type="ECO:0000256" key="1">
    <source>
        <dbReference type="SAM" id="MobiDB-lite"/>
    </source>
</evidence>
<protein>
    <submittedName>
        <fullName evidence="2">Uncharacterized protein</fullName>
    </submittedName>
</protein>
<evidence type="ECO:0000313" key="2">
    <source>
        <dbReference type="Ensembl" id="ENSGWIP00000008823.1"/>
    </source>
</evidence>
<reference evidence="2" key="1">
    <citation type="submission" date="2020-06" db="EMBL/GenBank/DDBJ databases">
        <authorList>
            <consortium name="Wellcome Sanger Institute Data Sharing"/>
        </authorList>
    </citation>
    <scope>NUCLEOTIDE SEQUENCE [LARGE SCALE GENOMIC DNA]</scope>
</reference>